<dbReference type="CDD" id="cd01296">
    <property type="entry name" value="Imidazolone-5PH"/>
    <property type="match status" value="1"/>
</dbReference>
<feature type="binding site" evidence="7">
    <location>
        <position position="142"/>
    </location>
    <ligand>
        <name>4-imidazolone-5-propanoate</name>
        <dbReference type="ChEBI" id="CHEBI:77893"/>
    </ligand>
</feature>
<comment type="subcellular location">
    <subcellularLocation>
        <location evidence="7">Cytoplasm</location>
    </subcellularLocation>
</comment>
<gene>
    <name evidence="7" type="primary">hutI</name>
    <name evidence="9" type="ORF">C0081_18815</name>
</gene>
<feature type="binding site" evidence="7">
    <location>
        <position position="240"/>
    </location>
    <ligand>
        <name>Zn(2+)</name>
        <dbReference type="ChEBI" id="CHEBI:29105"/>
    </ligand>
</feature>
<evidence type="ECO:0000313" key="9">
    <source>
        <dbReference type="EMBL" id="PLW75693.1"/>
    </source>
</evidence>
<feature type="binding site" evidence="7">
    <location>
        <position position="79"/>
    </location>
    <ligand>
        <name>4-imidazolone-5-propanoate</name>
        <dbReference type="ChEBI" id="CHEBI:77893"/>
    </ligand>
</feature>
<dbReference type="GO" id="GO:0019557">
    <property type="term" value="P:L-histidine catabolic process to glutamate and formate"/>
    <property type="evidence" value="ECO:0007669"/>
    <property type="project" value="UniProtKB-UniPathway"/>
</dbReference>
<feature type="binding site" evidence="7">
    <location>
        <position position="240"/>
    </location>
    <ligand>
        <name>Fe(3+)</name>
        <dbReference type="ChEBI" id="CHEBI:29034"/>
    </ligand>
</feature>
<evidence type="ECO:0000256" key="5">
    <source>
        <dbReference type="ARBA" id="ARBA00022833"/>
    </source>
</evidence>
<dbReference type="NCBIfam" id="TIGR01224">
    <property type="entry name" value="hutI"/>
    <property type="match status" value="1"/>
</dbReference>
<feature type="binding site" evidence="7">
    <location>
        <position position="72"/>
    </location>
    <ligand>
        <name>Zn(2+)</name>
        <dbReference type="ChEBI" id="CHEBI:29105"/>
    </ligand>
</feature>
<dbReference type="EMBL" id="PKUQ01000047">
    <property type="protein sequence ID" value="PLW75693.1"/>
    <property type="molecule type" value="Genomic_DNA"/>
</dbReference>
<feature type="binding site" evidence="7">
    <location>
        <position position="319"/>
    </location>
    <ligand>
        <name>N-formimidoyl-L-glutamate</name>
        <dbReference type="ChEBI" id="CHEBI:58928"/>
    </ligand>
</feature>
<evidence type="ECO:0000256" key="3">
    <source>
        <dbReference type="ARBA" id="ARBA00022801"/>
    </source>
</evidence>
<dbReference type="InterPro" id="IPR011059">
    <property type="entry name" value="Metal-dep_hydrolase_composite"/>
</dbReference>
<dbReference type="InterPro" id="IPR006680">
    <property type="entry name" value="Amidohydro-rel"/>
</dbReference>
<keyword evidence="5 7" id="KW-0862">Zinc</keyword>
<keyword evidence="2 7" id="KW-0479">Metal-binding</keyword>
<dbReference type="GO" id="GO:0005506">
    <property type="term" value="F:iron ion binding"/>
    <property type="evidence" value="ECO:0007669"/>
    <property type="project" value="UniProtKB-UniRule"/>
</dbReference>
<feature type="binding site" evidence="7">
    <location>
        <position position="315"/>
    </location>
    <ligand>
        <name>Fe(3+)</name>
        <dbReference type="ChEBI" id="CHEBI:29034"/>
    </ligand>
</feature>
<feature type="binding site" evidence="7">
    <location>
        <position position="70"/>
    </location>
    <ligand>
        <name>Zn(2+)</name>
        <dbReference type="ChEBI" id="CHEBI:29105"/>
    </ligand>
</feature>
<organism evidence="9 10">
    <name type="scientific">Cohaesibacter celericrescens</name>
    <dbReference type="NCBI Taxonomy" id="2067669"/>
    <lineage>
        <taxon>Bacteria</taxon>
        <taxon>Pseudomonadati</taxon>
        <taxon>Pseudomonadota</taxon>
        <taxon>Alphaproteobacteria</taxon>
        <taxon>Hyphomicrobiales</taxon>
        <taxon>Cohaesibacteraceae</taxon>
    </lineage>
</organism>
<comment type="similarity">
    <text evidence="7">Belongs to the metallo-dependent hydrolases superfamily. HutI family.</text>
</comment>
<sequence>MTHFLFKNATLATMQSGTEPYGLVVDGALAIEHGMIVYCGPADALPDAYKTWPDRDLGGAVVTPALIDCHTHVVFGGNRAREFEMRLQGASYEEIARAGGGIVSTVTATRAASEEDLLTSALPRVDALLAEGVTTLEIKSGYGLDGASELRMLRVAKRIAQVRNVTVRTTYLGAHAIPAEYKDQPDAYLDEVCLPTLEQAHAEGLVDAVDGFCEGIAFSPDQIKRVFEKAKALGLPVKLHAEQLSNLGGSVLAAEYNALSSDHLEYLDEAGVEAMAKSGTVAVLLPGAFYTLHETQFPPVKLLRTHKVPIAIATDCNPGTSPLTSLLLTMNMACTLFRMTPQEALAGVTCNAARALGLTDRGILQQGMRADLAIWAIDHPAELSYRIGFNPLKERIVGGAI</sequence>
<feature type="domain" description="Amidohydrolase-related" evidence="8">
    <location>
        <begin position="61"/>
        <end position="377"/>
    </location>
</feature>
<dbReference type="AlphaFoldDB" id="A0A2N5XMH3"/>
<keyword evidence="3 7" id="KW-0378">Hydrolase</keyword>
<feature type="binding site" evidence="7">
    <location>
        <position position="142"/>
    </location>
    <ligand>
        <name>N-formimidoyl-L-glutamate</name>
        <dbReference type="ChEBI" id="CHEBI:58928"/>
    </ligand>
</feature>
<feature type="binding site" evidence="7">
    <location>
        <position position="317"/>
    </location>
    <ligand>
        <name>N-formimidoyl-L-glutamate</name>
        <dbReference type="ChEBI" id="CHEBI:58928"/>
    </ligand>
</feature>
<dbReference type="Gene3D" id="2.30.40.10">
    <property type="entry name" value="Urease, subunit C, domain 1"/>
    <property type="match status" value="1"/>
</dbReference>
<comment type="function">
    <text evidence="7">Catalyzes the hydrolytic cleavage of the carbon-nitrogen bond in imidazolone-5-propanoate to yield N-formimidoyl-L-glutamate. It is the third step in the universal histidine degradation pathway.</text>
</comment>
<dbReference type="Gene3D" id="3.20.20.140">
    <property type="entry name" value="Metal-dependent hydrolases"/>
    <property type="match status" value="1"/>
</dbReference>
<feature type="binding site" evidence="7">
    <location>
        <position position="175"/>
    </location>
    <ligand>
        <name>4-imidazolone-5-propanoate</name>
        <dbReference type="ChEBI" id="CHEBI:77893"/>
    </ligand>
</feature>
<evidence type="ECO:0000256" key="7">
    <source>
        <dbReference type="HAMAP-Rule" id="MF_00372"/>
    </source>
</evidence>
<reference evidence="9 10" key="1">
    <citation type="submission" date="2018-01" db="EMBL/GenBank/DDBJ databases">
        <title>The draft genome sequence of Cohaesibacter sp. H1304.</title>
        <authorList>
            <person name="Wang N.-N."/>
            <person name="Du Z.-J."/>
        </authorList>
    </citation>
    <scope>NUCLEOTIDE SEQUENCE [LARGE SCALE GENOMIC DNA]</scope>
    <source>
        <strain evidence="9 10">H1304</strain>
    </source>
</reference>
<dbReference type="OrthoDB" id="9776455at2"/>
<dbReference type="InterPro" id="IPR032466">
    <property type="entry name" value="Metal_Hydrolase"/>
</dbReference>
<dbReference type="PANTHER" id="PTHR42752:SF1">
    <property type="entry name" value="IMIDAZOLONEPROPIONASE-RELATED"/>
    <property type="match status" value="1"/>
</dbReference>
<evidence type="ECO:0000256" key="2">
    <source>
        <dbReference type="ARBA" id="ARBA00022723"/>
    </source>
</evidence>
<dbReference type="UniPathway" id="UPA00379">
    <property type="reaction ID" value="UER00551"/>
</dbReference>
<name>A0A2N5XMH3_9HYPH</name>
<feature type="binding site" evidence="7">
    <location>
        <position position="320"/>
    </location>
    <ligand>
        <name>4-imidazolone-5-propanoate</name>
        <dbReference type="ChEBI" id="CHEBI:77893"/>
    </ligand>
</feature>
<dbReference type="GO" id="GO:0008270">
    <property type="term" value="F:zinc ion binding"/>
    <property type="evidence" value="ECO:0007669"/>
    <property type="project" value="UniProtKB-UniRule"/>
</dbReference>
<dbReference type="InterPro" id="IPR005920">
    <property type="entry name" value="HutI"/>
</dbReference>
<comment type="caution">
    <text evidence="9">The sequence shown here is derived from an EMBL/GenBank/DDBJ whole genome shotgun (WGS) entry which is preliminary data.</text>
</comment>
<comment type="pathway">
    <text evidence="7">Amino-acid degradation; L-histidine degradation into L-glutamate; N-formimidoyl-L-glutamate from L-histidine: step 3/3.</text>
</comment>
<accession>A0A2N5XMH3</accession>
<feature type="binding site" evidence="7">
    <location>
        <position position="315"/>
    </location>
    <ligand>
        <name>Zn(2+)</name>
        <dbReference type="ChEBI" id="CHEBI:29105"/>
    </ligand>
</feature>
<comment type="cofactor">
    <cofactor evidence="7">
        <name>Zn(2+)</name>
        <dbReference type="ChEBI" id="CHEBI:29105"/>
    </cofactor>
    <cofactor evidence="7">
        <name>Fe(3+)</name>
        <dbReference type="ChEBI" id="CHEBI:29034"/>
    </cofactor>
    <text evidence="7">Binds 1 zinc or iron ion per subunit.</text>
</comment>
<dbReference type="GO" id="GO:0005737">
    <property type="term" value="C:cytoplasm"/>
    <property type="evidence" value="ECO:0007669"/>
    <property type="project" value="UniProtKB-SubCell"/>
</dbReference>
<keyword evidence="7" id="KW-0963">Cytoplasm</keyword>
<dbReference type="SUPFAM" id="SSF51338">
    <property type="entry name" value="Composite domain of metallo-dependent hydrolases"/>
    <property type="match status" value="1"/>
</dbReference>
<evidence type="ECO:0000256" key="6">
    <source>
        <dbReference type="ARBA" id="ARBA00023004"/>
    </source>
</evidence>
<protein>
    <recommendedName>
        <fullName evidence="1 7">Imidazolonepropionase</fullName>
        <ecNumber evidence="1 7">3.5.2.7</ecNumber>
    </recommendedName>
    <alternativeName>
        <fullName evidence="7">Imidazolone-5-propionate hydrolase</fullName>
    </alternativeName>
</protein>
<dbReference type="HAMAP" id="MF_00372">
    <property type="entry name" value="HutI"/>
    <property type="match status" value="1"/>
</dbReference>
<keyword evidence="10" id="KW-1185">Reference proteome</keyword>
<dbReference type="Pfam" id="PF01979">
    <property type="entry name" value="Amidohydro_1"/>
    <property type="match status" value="1"/>
</dbReference>
<comment type="catalytic activity">
    <reaction evidence="7">
        <text>4-imidazolone-5-propanoate + H2O = N-formimidoyl-L-glutamate</text>
        <dbReference type="Rhea" id="RHEA:23660"/>
        <dbReference type="ChEBI" id="CHEBI:15377"/>
        <dbReference type="ChEBI" id="CHEBI:58928"/>
        <dbReference type="ChEBI" id="CHEBI:77893"/>
        <dbReference type="EC" id="3.5.2.7"/>
    </reaction>
</comment>
<dbReference type="EC" id="3.5.2.7" evidence="1 7"/>
<dbReference type="FunFam" id="3.20.20.140:FF:000007">
    <property type="entry name" value="Imidazolonepropionase"/>
    <property type="match status" value="1"/>
</dbReference>
<evidence type="ECO:0000313" key="10">
    <source>
        <dbReference type="Proteomes" id="UP000234881"/>
    </source>
</evidence>
<proteinExistence type="inferred from homology"/>
<evidence type="ECO:0000256" key="1">
    <source>
        <dbReference type="ARBA" id="ARBA00012864"/>
    </source>
</evidence>
<evidence type="ECO:0000256" key="4">
    <source>
        <dbReference type="ARBA" id="ARBA00022808"/>
    </source>
</evidence>
<keyword evidence="6 7" id="KW-0408">Iron</keyword>
<dbReference type="GO" id="GO:0050480">
    <property type="term" value="F:imidazolonepropionase activity"/>
    <property type="evidence" value="ECO:0007669"/>
    <property type="project" value="UniProtKB-UniRule"/>
</dbReference>
<feature type="binding site" evidence="7">
    <location>
        <position position="70"/>
    </location>
    <ligand>
        <name>Fe(3+)</name>
        <dbReference type="ChEBI" id="CHEBI:29034"/>
    </ligand>
</feature>
<dbReference type="PANTHER" id="PTHR42752">
    <property type="entry name" value="IMIDAZOLONEPROPIONASE"/>
    <property type="match status" value="1"/>
</dbReference>
<dbReference type="Proteomes" id="UP000234881">
    <property type="component" value="Unassembled WGS sequence"/>
</dbReference>
<evidence type="ECO:0000259" key="8">
    <source>
        <dbReference type="Pfam" id="PF01979"/>
    </source>
</evidence>
<dbReference type="SUPFAM" id="SSF51556">
    <property type="entry name" value="Metallo-dependent hydrolases"/>
    <property type="match status" value="1"/>
</dbReference>
<feature type="binding site" evidence="7">
    <location>
        <position position="72"/>
    </location>
    <ligand>
        <name>Fe(3+)</name>
        <dbReference type="ChEBI" id="CHEBI:29034"/>
    </ligand>
</feature>
<keyword evidence="4 7" id="KW-0369">Histidine metabolism</keyword>
<feature type="binding site" evidence="7">
    <location>
        <position position="243"/>
    </location>
    <ligand>
        <name>4-imidazolone-5-propanoate</name>
        <dbReference type="ChEBI" id="CHEBI:77893"/>
    </ligand>
</feature>
<dbReference type="GO" id="GO:0019556">
    <property type="term" value="P:L-histidine catabolic process to glutamate and formamide"/>
    <property type="evidence" value="ECO:0007669"/>
    <property type="project" value="UniProtKB-UniRule"/>
</dbReference>